<dbReference type="Proteomes" id="UP000603317">
    <property type="component" value="Unassembled WGS sequence"/>
</dbReference>
<reference evidence="4" key="1">
    <citation type="journal article" date="2019" name="Int. J. Syst. Evol. Microbiol.">
        <title>The Global Catalogue of Microorganisms (GCM) 10K type strain sequencing project: providing services to taxonomists for standard genome sequencing and annotation.</title>
        <authorList>
            <consortium name="The Broad Institute Genomics Platform"/>
            <consortium name="The Broad Institute Genome Sequencing Center for Infectious Disease"/>
            <person name="Wu L."/>
            <person name="Ma J."/>
        </authorList>
    </citation>
    <scope>NUCLEOTIDE SEQUENCE [LARGE SCALE GENOMIC DNA]</scope>
    <source>
        <strain evidence="4">CGMCC 1.15297</strain>
    </source>
</reference>
<dbReference type="EMBL" id="BMID01000001">
    <property type="protein sequence ID" value="GGA03579.1"/>
    <property type="molecule type" value="Genomic_DNA"/>
</dbReference>
<feature type="domain" description="SCP" evidence="2">
    <location>
        <begin position="28"/>
        <end position="167"/>
    </location>
</feature>
<evidence type="ECO:0000313" key="3">
    <source>
        <dbReference type="EMBL" id="GGA03579.1"/>
    </source>
</evidence>
<dbReference type="InterPro" id="IPR001283">
    <property type="entry name" value="CRISP-related"/>
</dbReference>
<evidence type="ECO:0000259" key="2">
    <source>
        <dbReference type="SMART" id="SM00198"/>
    </source>
</evidence>
<dbReference type="PROSITE" id="PS01009">
    <property type="entry name" value="CRISP_1"/>
    <property type="match status" value="1"/>
</dbReference>
<dbReference type="SUPFAM" id="SSF55797">
    <property type="entry name" value="PR-1-like"/>
    <property type="match status" value="1"/>
</dbReference>
<sequence>MSKARIFLIISVVLGLAAPAMATRGHADFEARIVSAHNVERARHSLHGLRWNSELARDAHDWAQYLARHQLLEHADRGHTRGAGENLWMGTAGYYTIEDMIGGFIEEKRHFRPGRFPEVSRTGNWADVGHYTQVIWPTTTEVGCAVARGRGQEVLVCRYWPAGNWVGDHVGIQPKLSMRTGR</sequence>
<dbReference type="RefSeq" id="WP_188641712.1">
    <property type="nucleotide sequence ID" value="NZ_BMID01000001.1"/>
</dbReference>
<keyword evidence="4" id="KW-1185">Reference proteome</keyword>
<gene>
    <name evidence="3" type="ORF">GCM10010923_10620</name>
</gene>
<accession>A0ABQ1F8P3</accession>
<feature type="signal peptide" evidence="1">
    <location>
        <begin position="1"/>
        <end position="22"/>
    </location>
</feature>
<proteinExistence type="predicted"/>
<dbReference type="Gene3D" id="3.40.33.10">
    <property type="entry name" value="CAP"/>
    <property type="match status" value="1"/>
</dbReference>
<name>A0ABQ1F8P3_9SPHN</name>
<dbReference type="PRINTS" id="PR00838">
    <property type="entry name" value="V5ALLERGEN"/>
</dbReference>
<feature type="chain" id="PRO_5045637145" description="SCP domain-containing protein" evidence="1">
    <location>
        <begin position="23"/>
        <end position="182"/>
    </location>
</feature>
<dbReference type="PROSITE" id="PS01010">
    <property type="entry name" value="CRISP_2"/>
    <property type="match status" value="1"/>
</dbReference>
<protein>
    <recommendedName>
        <fullName evidence="2">SCP domain-containing protein</fullName>
    </recommendedName>
</protein>
<dbReference type="SMART" id="SM00198">
    <property type="entry name" value="SCP"/>
    <property type="match status" value="1"/>
</dbReference>
<dbReference type="Pfam" id="PF00188">
    <property type="entry name" value="CAP"/>
    <property type="match status" value="1"/>
</dbReference>
<organism evidence="3 4">
    <name type="scientific">Blastomonas marina</name>
    <dbReference type="NCBI Taxonomy" id="1867408"/>
    <lineage>
        <taxon>Bacteria</taxon>
        <taxon>Pseudomonadati</taxon>
        <taxon>Pseudomonadota</taxon>
        <taxon>Alphaproteobacteria</taxon>
        <taxon>Sphingomonadales</taxon>
        <taxon>Sphingomonadaceae</taxon>
        <taxon>Blastomonas</taxon>
    </lineage>
</organism>
<dbReference type="InterPro" id="IPR014044">
    <property type="entry name" value="CAP_dom"/>
</dbReference>
<keyword evidence="1" id="KW-0732">Signal</keyword>
<dbReference type="PANTHER" id="PTHR10334">
    <property type="entry name" value="CYSTEINE-RICH SECRETORY PROTEIN-RELATED"/>
    <property type="match status" value="1"/>
</dbReference>
<evidence type="ECO:0000313" key="4">
    <source>
        <dbReference type="Proteomes" id="UP000603317"/>
    </source>
</evidence>
<dbReference type="PRINTS" id="PR00837">
    <property type="entry name" value="V5TPXLIKE"/>
</dbReference>
<dbReference type="InterPro" id="IPR002413">
    <property type="entry name" value="V5_allergen-like"/>
</dbReference>
<dbReference type="InterPro" id="IPR018244">
    <property type="entry name" value="Allrgn_V5/Tpx1_CS"/>
</dbReference>
<evidence type="ECO:0000256" key="1">
    <source>
        <dbReference type="SAM" id="SignalP"/>
    </source>
</evidence>
<dbReference type="InterPro" id="IPR035940">
    <property type="entry name" value="CAP_sf"/>
</dbReference>
<comment type="caution">
    <text evidence="3">The sequence shown here is derived from an EMBL/GenBank/DDBJ whole genome shotgun (WGS) entry which is preliminary data.</text>
</comment>